<dbReference type="GO" id="GO:0016616">
    <property type="term" value="F:oxidoreductase activity, acting on the CH-OH group of donors, NAD or NADP as acceptor"/>
    <property type="evidence" value="ECO:0007669"/>
    <property type="project" value="InterPro"/>
</dbReference>
<accession>A0A9E2NMJ7</accession>
<dbReference type="Proteomes" id="UP000824229">
    <property type="component" value="Unassembled WGS sequence"/>
</dbReference>
<reference evidence="1" key="2">
    <citation type="submission" date="2021-04" db="EMBL/GenBank/DDBJ databases">
        <authorList>
            <person name="Gilroy R."/>
        </authorList>
    </citation>
    <scope>NUCLEOTIDE SEQUENCE</scope>
    <source>
        <strain evidence="1">B5-657</strain>
    </source>
</reference>
<dbReference type="Gene3D" id="3.40.50.10380">
    <property type="entry name" value="Malic enzyme, N-terminal domain"/>
    <property type="match status" value="1"/>
</dbReference>
<proteinExistence type="predicted"/>
<sequence>MYKCIYKFFLYFVKQIAPTFGAINLENISAPRCIKNENNILPEPFIKGIADAEAEAMIKRVNK</sequence>
<dbReference type="GO" id="GO:0004470">
    <property type="term" value="F:malic enzyme activity"/>
    <property type="evidence" value="ECO:0007669"/>
    <property type="project" value="InterPro"/>
</dbReference>
<evidence type="ECO:0000313" key="1">
    <source>
        <dbReference type="EMBL" id="MBU3805144.1"/>
    </source>
</evidence>
<organism evidence="1 2">
    <name type="scientific">Candidatus Cellulosilyticum pullistercoris</name>
    <dbReference type="NCBI Taxonomy" id="2838521"/>
    <lineage>
        <taxon>Bacteria</taxon>
        <taxon>Bacillati</taxon>
        <taxon>Bacillota</taxon>
        <taxon>Clostridia</taxon>
        <taxon>Lachnospirales</taxon>
        <taxon>Cellulosilyticaceae</taxon>
        <taxon>Cellulosilyticum</taxon>
    </lineage>
</organism>
<reference evidence="1" key="1">
    <citation type="journal article" date="2021" name="PeerJ">
        <title>Extensive microbial diversity within the chicken gut microbiome revealed by metagenomics and culture.</title>
        <authorList>
            <person name="Gilroy R."/>
            <person name="Ravi A."/>
            <person name="Getino M."/>
            <person name="Pursley I."/>
            <person name="Horton D.L."/>
            <person name="Alikhan N.F."/>
            <person name="Baker D."/>
            <person name="Gharbi K."/>
            <person name="Hall N."/>
            <person name="Watson M."/>
            <person name="Adriaenssens E.M."/>
            <person name="Foster-Nyarko E."/>
            <person name="Jarju S."/>
            <person name="Secka A."/>
            <person name="Antonio M."/>
            <person name="Oren A."/>
            <person name="Chaudhuri R.R."/>
            <person name="La Ragione R."/>
            <person name="Hildebrand F."/>
            <person name="Pallen M.J."/>
        </authorList>
    </citation>
    <scope>NUCLEOTIDE SEQUENCE</scope>
    <source>
        <strain evidence="1">B5-657</strain>
    </source>
</reference>
<dbReference type="EMBL" id="JAHLFQ010000245">
    <property type="protein sequence ID" value="MBU3805144.1"/>
    <property type="molecule type" value="Genomic_DNA"/>
</dbReference>
<dbReference type="AlphaFoldDB" id="A0A9E2NMJ7"/>
<protein>
    <submittedName>
        <fullName evidence="1">Uncharacterized protein</fullName>
    </submittedName>
</protein>
<evidence type="ECO:0000313" key="2">
    <source>
        <dbReference type="Proteomes" id="UP000824229"/>
    </source>
</evidence>
<dbReference type="InterPro" id="IPR037062">
    <property type="entry name" value="Malic_N_dom_sf"/>
</dbReference>
<comment type="caution">
    <text evidence="1">The sequence shown here is derived from an EMBL/GenBank/DDBJ whole genome shotgun (WGS) entry which is preliminary data.</text>
</comment>
<gene>
    <name evidence="1" type="ORF">H9872_10395</name>
</gene>
<name>A0A9E2NMJ7_9FIRM</name>